<dbReference type="InterPro" id="IPR049625">
    <property type="entry name" value="Glyco_transf_61_cat"/>
</dbReference>
<feature type="region of interest" description="Disordered" evidence="11">
    <location>
        <begin position="1"/>
        <end position="25"/>
    </location>
</feature>
<evidence type="ECO:0000256" key="3">
    <source>
        <dbReference type="ARBA" id="ARBA00022679"/>
    </source>
</evidence>
<evidence type="ECO:0000256" key="7">
    <source>
        <dbReference type="ARBA" id="ARBA00040944"/>
    </source>
</evidence>
<evidence type="ECO:0000256" key="2">
    <source>
        <dbReference type="ARBA" id="ARBA00022676"/>
    </source>
</evidence>
<name>A0A8J2WYB3_9STRA</name>
<keyword evidence="2" id="KW-0328">Glycosyltransferase</keyword>
<dbReference type="InterPro" id="IPR007657">
    <property type="entry name" value="Glycosyltransferase_61"/>
</dbReference>
<keyword evidence="12" id="KW-0812">Transmembrane</keyword>
<dbReference type="GO" id="GO:0097363">
    <property type="term" value="F:protein O-acetylglucosaminyltransferase activity"/>
    <property type="evidence" value="ECO:0007669"/>
    <property type="project" value="UniProtKB-EC"/>
</dbReference>
<evidence type="ECO:0000256" key="12">
    <source>
        <dbReference type="SAM" id="Phobius"/>
    </source>
</evidence>
<dbReference type="EMBL" id="CAKKNE010000003">
    <property type="protein sequence ID" value="CAH0370840.1"/>
    <property type="molecule type" value="Genomic_DNA"/>
</dbReference>
<comment type="catalytic activity">
    <reaction evidence="10">
        <text>L-threonyl-[protein] + UDP-N-acetyl-alpha-D-glucosamine = 3-O-(N-acetyl-beta-D-glucosaminyl)-L-threonyl-[protein] + UDP + H(+)</text>
        <dbReference type="Rhea" id="RHEA:48908"/>
        <dbReference type="Rhea" id="RHEA-COMP:11060"/>
        <dbReference type="Rhea" id="RHEA-COMP:12252"/>
        <dbReference type="ChEBI" id="CHEBI:15378"/>
        <dbReference type="ChEBI" id="CHEBI:30013"/>
        <dbReference type="ChEBI" id="CHEBI:57705"/>
        <dbReference type="ChEBI" id="CHEBI:58223"/>
        <dbReference type="ChEBI" id="CHEBI:90840"/>
        <dbReference type="EC" id="2.4.1.255"/>
    </reaction>
</comment>
<proteinExistence type="predicted"/>
<evidence type="ECO:0000313" key="15">
    <source>
        <dbReference type="Proteomes" id="UP000789595"/>
    </source>
</evidence>
<keyword evidence="12" id="KW-1133">Transmembrane helix</keyword>
<accession>A0A8J2WYB3</accession>
<keyword evidence="4" id="KW-0732">Signal</keyword>
<comment type="catalytic activity">
    <reaction evidence="9">
        <text>L-seryl-[protein] + UDP-N-acetyl-alpha-D-glucosamine = 3-O-(N-acetyl-beta-D-glucosaminyl)-L-seryl-[protein] + UDP + H(+)</text>
        <dbReference type="Rhea" id="RHEA:48904"/>
        <dbReference type="Rhea" id="RHEA-COMP:9863"/>
        <dbReference type="Rhea" id="RHEA-COMP:12251"/>
        <dbReference type="ChEBI" id="CHEBI:15378"/>
        <dbReference type="ChEBI" id="CHEBI:29999"/>
        <dbReference type="ChEBI" id="CHEBI:57705"/>
        <dbReference type="ChEBI" id="CHEBI:58223"/>
        <dbReference type="ChEBI" id="CHEBI:90838"/>
        <dbReference type="EC" id="2.4.1.255"/>
    </reaction>
</comment>
<keyword evidence="15" id="KW-1185">Reference proteome</keyword>
<dbReference type="Proteomes" id="UP000789595">
    <property type="component" value="Unassembled WGS sequence"/>
</dbReference>
<organism evidence="14 15">
    <name type="scientific">Pelagomonas calceolata</name>
    <dbReference type="NCBI Taxonomy" id="35677"/>
    <lineage>
        <taxon>Eukaryota</taxon>
        <taxon>Sar</taxon>
        <taxon>Stramenopiles</taxon>
        <taxon>Ochrophyta</taxon>
        <taxon>Pelagophyceae</taxon>
        <taxon>Pelagomonadales</taxon>
        <taxon>Pelagomonadaceae</taxon>
        <taxon>Pelagomonas</taxon>
    </lineage>
</organism>
<feature type="domain" description="Glycosyltransferase 61 catalytic" evidence="13">
    <location>
        <begin position="461"/>
        <end position="533"/>
    </location>
</feature>
<evidence type="ECO:0000256" key="1">
    <source>
        <dbReference type="ARBA" id="ARBA00011970"/>
    </source>
</evidence>
<evidence type="ECO:0000256" key="6">
    <source>
        <dbReference type="ARBA" id="ARBA00023180"/>
    </source>
</evidence>
<evidence type="ECO:0000256" key="10">
    <source>
        <dbReference type="ARBA" id="ARBA00049432"/>
    </source>
</evidence>
<keyword evidence="3" id="KW-0808">Transferase</keyword>
<gene>
    <name evidence="14" type="ORF">PECAL_3P07510</name>
</gene>
<dbReference type="EC" id="2.4.1.255" evidence="1"/>
<comment type="caution">
    <text evidence="14">The sequence shown here is derived from an EMBL/GenBank/DDBJ whole genome shotgun (WGS) entry which is preliminary data.</text>
</comment>
<feature type="region of interest" description="Disordered" evidence="11">
    <location>
        <begin position="92"/>
        <end position="113"/>
    </location>
</feature>
<evidence type="ECO:0000256" key="11">
    <source>
        <dbReference type="SAM" id="MobiDB-lite"/>
    </source>
</evidence>
<evidence type="ECO:0000313" key="14">
    <source>
        <dbReference type="EMBL" id="CAH0370840.1"/>
    </source>
</evidence>
<evidence type="ECO:0000256" key="4">
    <source>
        <dbReference type="ARBA" id="ARBA00022729"/>
    </source>
</evidence>
<dbReference type="AlphaFoldDB" id="A0A8J2WYB3"/>
<keyword evidence="5" id="KW-0256">Endoplasmic reticulum</keyword>
<dbReference type="PANTHER" id="PTHR20961:SF148">
    <property type="entry name" value="EGF DOMAIN-SPECIFIC O-LINKED N-ACETYLGLUCOSAMINE TRANSFERASE"/>
    <property type="match status" value="1"/>
</dbReference>
<dbReference type="PANTHER" id="PTHR20961">
    <property type="entry name" value="GLYCOSYLTRANSFERASE"/>
    <property type="match status" value="1"/>
</dbReference>
<dbReference type="OrthoDB" id="1892506at2759"/>
<sequence>MRRTHHKRGEAIPRAFRGEDKKKSAGGGTPIVIIAALLGAVYYATRAHPTQHAAAHEGEIMKLIDAQNRTIAALRGAAARAVAERASIAGATTTLADRPPPSQPAAPSATGAADLSGVRDHSILGLDEATFRATSVAELLKAYAPTLGGGTCERDFGNGLINRWRGERKTYCAPKATGGSQVDCFLVKQSNHAGAGDNLCLGKNIRMNFRDFAGDLPRTYVKRYVDSRHQQQHSKIKYSKGTWAGTCATTQEWQARFFPGWNVNWYHGFQSVDDLQCEVRESAPTLIIERDTFANFFHDSEDFVNTLIALAILEWNVKDLQILITDLYPKGPFWPIWDRVFFGSRKPLTSWDIKQKYGTKNVCFDNAAIAILGAAAPITVASFNTKCARSSIVRAYSDFVIRALGLQLRTRYHTKPNPQRVVVTFMARRSSGMWPEKRFCDSQTSFFLCEFVQHLGTRPLGRTIKNDKAVVDALKGLEQRSFANGAHVEFRDLDYSKLSFEEQIAANLDTDVMVGPHGAGLLHNIFMPDRAALVELFIDGSSANRHFHNLARWQGRSYYGSAFSNPVRAQQLVSVVAGAVASLDLSKPY</sequence>
<reference evidence="14" key="1">
    <citation type="submission" date="2021-11" db="EMBL/GenBank/DDBJ databases">
        <authorList>
            <consortium name="Genoscope - CEA"/>
            <person name="William W."/>
        </authorList>
    </citation>
    <scope>NUCLEOTIDE SEQUENCE</scope>
</reference>
<evidence type="ECO:0000256" key="5">
    <source>
        <dbReference type="ARBA" id="ARBA00022824"/>
    </source>
</evidence>
<keyword evidence="6" id="KW-0325">Glycoprotein</keyword>
<dbReference type="Pfam" id="PF04577">
    <property type="entry name" value="Glyco_transf_61"/>
    <property type="match status" value="1"/>
</dbReference>
<keyword evidence="12" id="KW-0472">Membrane</keyword>
<evidence type="ECO:0000259" key="13">
    <source>
        <dbReference type="Pfam" id="PF04577"/>
    </source>
</evidence>
<evidence type="ECO:0000256" key="9">
    <source>
        <dbReference type="ARBA" id="ARBA00048317"/>
    </source>
</evidence>
<evidence type="ECO:0000256" key="8">
    <source>
        <dbReference type="ARBA" id="ARBA00042574"/>
    </source>
</evidence>
<feature type="transmembrane region" description="Helical" evidence="12">
    <location>
        <begin position="24"/>
        <end position="44"/>
    </location>
</feature>
<protein>
    <recommendedName>
        <fullName evidence="7">EGF domain-specific O-linked N-acetylglucosamine transferase</fullName>
        <ecNumber evidence="1">2.4.1.255</ecNumber>
    </recommendedName>
    <alternativeName>
        <fullName evidence="8">Extracellular O-linked N-acetylglucosamine transferase</fullName>
    </alternativeName>
</protein>